<dbReference type="InterPro" id="IPR032675">
    <property type="entry name" value="LRR_dom_sf"/>
</dbReference>
<name>A0ABR2GVW9_9EUKA</name>
<evidence type="ECO:0000256" key="2">
    <source>
        <dbReference type="ARBA" id="ARBA00022980"/>
    </source>
</evidence>
<feature type="region of interest" description="Disordered" evidence="4">
    <location>
        <begin position="820"/>
        <end position="848"/>
    </location>
</feature>
<keyword evidence="2 5" id="KW-0689">Ribosomal protein</keyword>
<dbReference type="Pfam" id="PF13306">
    <property type="entry name" value="LRR_5"/>
    <property type="match status" value="4"/>
</dbReference>
<dbReference type="Proteomes" id="UP001470230">
    <property type="component" value="Unassembled WGS sequence"/>
</dbReference>
<dbReference type="InterPro" id="IPR038716">
    <property type="entry name" value="P1/P2_N_sf"/>
</dbReference>
<evidence type="ECO:0000313" key="6">
    <source>
        <dbReference type="Proteomes" id="UP001470230"/>
    </source>
</evidence>
<reference evidence="5 6" key="1">
    <citation type="submission" date="2024-04" db="EMBL/GenBank/DDBJ databases">
        <title>Tritrichomonas musculus Genome.</title>
        <authorList>
            <person name="Alves-Ferreira E."/>
            <person name="Grigg M."/>
            <person name="Lorenzi H."/>
            <person name="Galac M."/>
        </authorList>
    </citation>
    <scope>NUCLEOTIDE SEQUENCE [LARGE SCALE GENOMIC DNA]</scope>
    <source>
        <strain evidence="5 6">EAF2021</strain>
    </source>
</reference>
<gene>
    <name evidence="5" type="ORF">M9Y10_036026</name>
</gene>
<evidence type="ECO:0000313" key="5">
    <source>
        <dbReference type="EMBL" id="KAK8838075.1"/>
    </source>
</evidence>
<comment type="caution">
    <text evidence="5">The sequence shown here is derived from an EMBL/GenBank/DDBJ whole genome shotgun (WGS) entry which is preliminary data.</text>
</comment>
<evidence type="ECO:0000256" key="3">
    <source>
        <dbReference type="ARBA" id="ARBA00023274"/>
    </source>
</evidence>
<dbReference type="PANTHER" id="PTHR45661:SF3">
    <property type="entry name" value="IG-LIKE DOMAIN-CONTAINING PROTEIN"/>
    <property type="match status" value="1"/>
</dbReference>
<keyword evidence="3" id="KW-0687">Ribonucleoprotein</keyword>
<dbReference type="Gene3D" id="3.80.10.10">
    <property type="entry name" value="Ribonuclease Inhibitor"/>
    <property type="match status" value="4"/>
</dbReference>
<feature type="compositionally biased region" description="Acidic residues" evidence="4">
    <location>
        <begin position="820"/>
        <end position="842"/>
    </location>
</feature>
<dbReference type="Gene3D" id="1.10.10.1410">
    <property type="match status" value="1"/>
</dbReference>
<proteinExistence type="inferred from homology"/>
<dbReference type="InterPro" id="IPR053139">
    <property type="entry name" value="Surface_bspA-like"/>
</dbReference>
<evidence type="ECO:0000256" key="4">
    <source>
        <dbReference type="SAM" id="MobiDB-lite"/>
    </source>
</evidence>
<dbReference type="SUPFAM" id="SSF52058">
    <property type="entry name" value="L domain-like"/>
    <property type="match status" value="2"/>
</dbReference>
<organism evidence="5 6">
    <name type="scientific">Tritrichomonas musculus</name>
    <dbReference type="NCBI Taxonomy" id="1915356"/>
    <lineage>
        <taxon>Eukaryota</taxon>
        <taxon>Metamonada</taxon>
        <taxon>Parabasalia</taxon>
        <taxon>Tritrichomonadida</taxon>
        <taxon>Tritrichomonadidae</taxon>
        <taxon>Tritrichomonas</taxon>
    </lineage>
</organism>
<evidence type="ECO:0000256" key="1">
    <source>
        <dbReference type="ARBA" id="ARBA00005436"/>
    </source>
</evidence>
<dbReference type="Pfam" id="PF00428">
    <property type="entry name" value="Ribosomal_60s"/>
    <property type="match status" value="1"/>
</dbReference>
<comment type="similarity">
    <text evidence="1">Belongs to the eukaryotic ribosomal protein P1/P2 family.</text>
</comment>
<sequence length="848" mass="96811">MSTDHQTEPQKQIVVYDGIRYSINEREQTAAAILLENKIDKIFIPRSVNYELKEYYVTCISKGAFDNSHIISVKFAKDSKLQIIEEDAFSKTLIKKIKIPSEVKIIGKGAFFRCEELQRITFSEDSQLQTIEDYAFKNTSIKSIAIPSKVTDLKDNWSVEMKYLQKIIVSQSNPRYSSVGDVMIIGKSLIESNKYDLLVSCLCNVKYVTIPDSVKRIENYAFSDTSIEAITIPSGIEVFGKCAFQYCFFLTKIEFEKNSKLQIIEKDAFQSSKIKSITIPSEVRKIGKRAFFCCGLLTKIEFEKNSKLQEIEESAFCGSSIESIEIPSGVIDIKENAFLDLEKLKKISFDPSNPRYYGHDEKMIIGKSKIESDDYDCLLFCIQSVKNVIIPDSIKQIGPYSFCRSLIESITIPSEVTVIEKKAFYDCKNLQQIEFAKNSKLQIIEKGVFNGTSIKSIIIPPEVKKIGKKAFYDCKKLQQIEFSKDSKLQTIGEDAFKETLIESIKIPSGVTDLNEDCFFGASKLKNVSIDSSNPRYCLYDEKMVIGKSSIESNDYDCLVFCPRNIKNVTIPKFIKQICSNAFYKSSIERITIPSEVTIIGKYAFSNCRQLRQIEFEKNSKLQILDEMSFVEASIDSIIIPSNVRKIGKNAFLFCDNLKTIEFEKDSKLQVIEEGAFYKTIIEDIEIPSEVTDIAEYPFNECYHLNIIEINENSKLRTINEKFYEYSNLLMIPVKLRYLFISEKKVPRELACVYAALILYDDNIEINADKIKSILNAASVNVESHWIDLFVEYYKNLGISELIKRANLGNVLISTLKDEYDTDTSSEESDTNNEEEEEVEVDLSSDLFG</sequence>
<dbReference type="InterPro" id="IPR026906">
    <property type="entry name" value="LRR_5"/>
</dbReference>
<dbReference type="CDD" id="cd05831">
    <property type="entry name" value="Ribosomal_P1"/>
    <property type="match status" value="1"/>
</dbReference>
<keyword evidence="6" id="KW-1185">Reference proteome</keyword>
<protein>
    <submittedName>
        <fullName evidence="5">60S acidic ribosomal protein P1</fullName>
    </submittedName>
</protein>
<dbReference type="PANTHER" id="PTHR45661">
    <property type="entry name" value="SURFACE ANTIGEN"/>
    <property type="match status" value="1"/>
</dbReference>
<dbReference type="GO" id="GO:0005840">
    <property type="term" value="C:ribosome"/>
    <property type="evidence" value="ECO:0007669"/>
    <property type="project" value="UniProtKB-KW"/>
</dbReference>
<dbReference type="EMBL" id="JAPFFF010000057">
    <property type="protein sequence ID" value="KAK8838075.1"/>
    <property type="molecule type" value="Genomic_DNA"/>
</dbReference>
<accession>A0ABR2GVW9</accession>